<dbReference type="InterPro" id="IPR000683">
    <property type="entry name" value="Gfo/Idh/MocA-like_OxRdtase_N"/>
</dbReference>
<dbReference type="Pfam" id="PF22725">
    <property type="entry name" value="GFO_IDH_MocA_C3"/>
    <property type="match status" value="1"/>
</dbReference>
<dbReference type="Gene3D" id="3.40.50.720">
    <property type="entry name" value="NAD(P)-binding Rossmann-like Domain"/>
    <property type="match status" value="1"/>
</dbReference>
<keyword evidence="1 4" id="KW-0560">Oxidoreductase</keyword>
<dbReference type="GO" id="GO:0000166">
    <property type="term" value="F:nucleotide binding"/>
    <property type="evidence" value="ECO:0007669"/>
    <property type="project" value="InterPro"/>
</dbReference>
<dbReference type="PANTHER" id="PTHR43818">
    <property type="entry name" value="BCDNA.GH03377"/>
    <property type="match status" value="1"/>
</dbReference>
<feature type="domain" description="GFO/IDH/MocA-like oxidoreductase" evidence="3">
    <location>
        <begin position="134"/>
        <end position="269"/>
    </location>
</feature>
<name>A0A644ZPH0_9ZZZZ</name>
<dbReference type="Gene3D" id="3.30.360.10">
    <property type="entry name" value="Dihydrodipicolinate Reductase, domain 2"/>
    <property type="match status" value="1"/>
</dbReference>
<evidence type="ECO:0000259" key="2">
    <source>
        <dbReference type="Pfam" id="PF01408"/>
    </source>
</evidence>
<proteinExistence type="predicted"/>
<evidence type="ECO:0000259" key="3">
    <source>
        <dbReference type="Pfam" id="PF22725"/>
    </source>
</evidence>
<dbReference type="EMBL" id="VSSQ01009052">
    <property type="protein sequence ID" value="MPM40583.1"/>
    <property type="molecule type" value="Genomic_DNA"/>
</dbReference>
<dbReference type="SUPFAM" id="SSF51735">
    <property type="entry name" value="NAD(P)-binding Rossmann-fold domains"/>
    <property type="match status" value="1"/>
</dbReference>
<organism evidence="4">
    <name type="scientific">bioreactor metagenome</name>
    <dbReference type="NCBI Taxonomy" id="1076179"/>
    <lineage>
        <taxon>unclassified sequences</taxon>
        <taxon>metagenomes</taxon>
        <taxon>ecological metagenomes</taxon>
    </lineage>
</organism>
<dbReference type="GO" id="GO:0050112">
    <property type="term" value="F:inositol 2-dehydrogenase (NAD+) activity"/>
    <property type="evidence" value="ECO:0007669"/>
    <property type="project" value="UniProtKB-EC"/>
</dbReference>
<dbReference type="InterPro" id="IPR036291">
    <property type="entry name" value="NAD(P)-bd_dom_sf"/>
</dbReference>
<protein>
    <submittedName>
        <fullName evidence="4">Inositol 2-dehydrogenase/D-chiro-inositol 3-dehydrogenase</fullName>
        <ecNumber evidence="4">1.1.1.18</ecNumber>
    </submittedName>
</protein>
<evidence type="ECO:0000256" key="1">
    <source>
        <dbReference type="ARBA" id="ARBA00023002"/>
    </source>
</evidence>
<dbReference type="EC" id="1.1.1.18" evidence="4"/>
<sequence>MTSGKVSVGIIGVGQIGKRHLETYLSLPEVKVAGICGRDPQKTEAVARQYDLPFWTTDYRVLLDRQDISAVSVCLHNNLHMPVSVAALQAGKHVLCEKPIAGSYADGRTMLDAAQQSKRLLSIQLSDLFSLETRAAMEAIQNGWLGTPYLAHSAGFRRRGRPYVDGYGTPSFVQKEAAGGGALYDLGVYHIANILYLLGNPKPIRISGKLYQQTSMDEARRQESQFDVEEVALGTVALEKNITLTFIETWAMHLNQLDGSYITGSEGGVRLNPFGLYKSFGNLDLNASTDLAAFEFRQNTVGQMAGLFNGPVQHFVAAVQGRAKPIPTAEIALNTMHILEGASLSDKLCREVSATEVSENSKSTSQSL</sequence>
<reference evidence="4" key="1">
    <citation type="submission" date="2019-08" db="EMBL/GenBank/DDBJ databases">
        <authorList>
            <person name="Kucharzyk K."/>
            <person name="Murdoch R.W."/>
            <person name="Higgins S."/>
            <person name="Loffler F."/>
        </authorList>
    </citation>
    <scope>NUCLEOTIDE SEQUENCE</scope>
</reference>
<feature type="domain" description="Gfo/Idh/MocA-like oxidoreductase N-terminal" evidence="2">
    <location>
        <begin position="7"/>
        <end position="123"/>
    </location>
</feature>
<dbReference type="SUPFAM" id="SSF55347">
    <property type="entry name" value="Glyceraldehyde-3-phosphate dehydrogenase-like, C-terminal domain"/>
    <property type="match status" value="1"/>
</dbReference>
<evidence type="ECO:0000313" key="4">
    <source>
        <dbReference type="EMBL" id="MPM40583.1"/>
    </source>
</evidence>
<accession>A0A644ZPH0</accession>
<dbReference type="AlphaFoldDB" id="A0A644ZPH0"/>
<dbReference type="InterPro" id="IPR050463">
    <property type="entry name" value="Gfo/Idh/MocA_oxidrdct_glycsds"/>
</dbReference>
<dbReference type="PANTHER" id="PTHR43818:SF11">
    <property type="entry name" value="BCDNA.GH03377"/>
    <property type="match status" value="1"/>
</dbReference>
<dbReference type="InterPro" id="IPR055170">
    <property type="entry name" value="GFO_IDH_MocA-like_dom"/>
</dbReference>
<comment type="caution">
    <text evidence="4">The sequence shown here is derived from an EMBL/GenBank/DDBJ whole genome shotgun (WGS) entry which is preliminary data.</text>
</comment>
<dbReference type="Pfam" id="PF01408">
    <property type="entry name" value="GFO_IDH_MocA"/>
    <property type="match status" value="1"/>
</dbReference>
<gene>
    <name evidence="4" type="primary">iolG_65</name>
    <name evidence="4" type="ORF">SDC9_87227</name>
</gene>